<comment type="caution">
    <text evidence="2">The sequence shown here is derived from an EMBL/GenBank/DDBJ whole genome shotgun (WGS) entry which is preliminary data.</text>
</comment>
<gene>
    <name evidence="2" type="ORF">LCGC14_0135510</name>
</gene>
<evidence type="ECO:0000259" key="1">
    <source>
        <dbReference type="Pfam" id="PF03413"/>
    </source>
</evidence>
<dbReference type="AlphaFoldDB" id="A0A0F9V2I6"/>
<proteinExistence type="predicted"/>
<organism evidence="2">
    <name type="scientific">marine sediment metagenome</name>
    <dbReference type="NCBI Taxonomy" id="412755"/>
    <lineage>
        <taxon>unclassified sequences</taxon>
        <taxon>metagenomes</taxon>
        <taxon>ecological metagenomes</taxon>
    </lineage>
</organism>
<feature type="domain" description="PepSY" evidence="1">
    <location>
        <begin position="51"/>
        <end position="101"/>
    </location>
</feature>
<dbReference type="Gene3D" id="3.10.450.40">
    <property type="match status" value="1"/>
</dbReference>
<protein>
    <recommendedName>
        <fullName evidence="1">PepSY domain-containing protein</fullName>
    </recommendedName>
</protein>
<evidence type="ECO:0000313" key="2">
    <source>
        <dbReference type="EMBL" id="KKN99460.1"/>
    </source>
</evidence>
<sequence length="105" mass="11692">MNKVNKAILLTSAMFFGLGSGALMADDDVRLDEANSLIEQGTIKKFDELNEKALSVQPGTITDTDLDKHYGRYVYQVEIKDAQGQEWDVDLDASNGEVLEHKQDD</sequence>
<dbReference type="InterPro" id="IPR025711">
    <property type="entry name" value="PepSY"/>
</dbReference>
<name>A0A0F9V2I6_9ZZZZ</name>
<accession>A0A0F9V2I6</accession>
<reference evidence="2" key="1">
    <citation type="journal article" date="2015" name="Nature">
        <title>Complex archaea that bridge the gap between prokaryotes and eukaryotes.</title>
        <authorList>
            <person name="Spang A."/>
            <person name="Saw J.H."/>
            <person name="Jorgensen S.L."/>
            <person name="Zaremba-Niedzwiedzka K."/>
            <person name="Martijn J."/>
            <person name="Lind A.E."/>
            <person name="van Eijk R."/>
            <person name="Schleper C."/>
            <person name="Guy L."/>
            <person name="Ettema T.J."/>
        </authorList>
    </citation>
    <scope>NUCLEOTIDE SEQUENCE</scope>
</reference>
<dbReference type="EMBL" id="LAZR01000046">
    <property type="protein sequence ID" value="KKN99460.1"/>
    <property type="molecule type" value="Genomic_DNA"/>
</dbReference>
<dbReference type="Pfam" id="PF03413">
    <property type="entry name" value="PepSY"/>
    <property type="match status" value="1"/>
</dbReference>